<reference evidence="1" key="1">
    <citation type="submission" date="2018-06" db="EMBL/GenBank/DDBJ databases">
        <authorList>
            <person name="Zhirakovskaya E."/>
        </authorList>
    </citation>
    <scope>NUCLEOTIDE SEQUENCE</scope>
</reference>
<dbReference type="AlphaFoldDB" id="A0A3B0X5H1"/>
<organism evidence="1">
    <name type="scientific">hydrothermal vent metagenome</name>
    <dbReference type="NCBI Taxonomy" id="652676"/>
    <lineage>
        <taxon>unclassified sequences</taxon>
        <taxon>metagenomes</taxon>
        <taxon>ecological metagenomes</taxon>
    </lineage>
</organism>
<protein>
    <recommendedName>
        <fullName evidence="2">Haloacid dehalogenase-like hydrolase</fullName>
    </recommendedName>
</protein>
<evidence type="ECO:0008006" key="2">
    <source>
        <dbReference type="Google" id="ProtNLM"/>
    </source>
</evidence>
<dbReference type="EMBL" id="UOFJ01000110">
    <property type="protein sequence ID" value="VAW63568.1"/>
    <property type="molecule type" value="Genomic_DNA"/>
</dbReference>
<name>A0A3B0X5H1_9ZZZZ</name>
<dbReference type="InterPro" id="IPR023214">
    <property type="entry name" value="HAD_sf"/>
</dbReference>
<evidence type="ECO:0000313" key="1">
    <source>
        <dbReference type="EMBL" id="VAW63568.1"/>
    </source>
</evidence>
<accession>A0A3B0X5H1</accession>
<dbReference type="Gene3D" id="3.40.50.1000">
    <property type="entry name" value="HAD superfamily/HAD-like"/>
    <property type="match status" value="1"/>
</dbReference>
<dbReference type="SUPFAM" id="SSF56784">
    <property type="entry name" value="HAD-like"/>
    <property type="match status" value="1"/>
</dbReference>
<gene>
    <name evidence="1" type="ORF">MNBD_GAMMA10-3299</name>
</gene>
<dbReference type="Pfam" id="PF12710">
    <property type="entry name" value="HAD"/>
    <property type="match status" value="1"/>
</dbReference>
<sequence length="295" mass="34022">MKKQTPRKLFRQNIIALVYDFDGTLSPQPMQEYTVLPELGEDPVEFWEECEKEAQAHNADSMLTYMRLLIEKMDANQKHLNKKALRELAKDIKYFPGVESWFDRINEHIRKKSAGKVEVHHYIISAGLKEILDGIKIRRHFNDMFASEYYFDSDDIAKFPTIVINDTSKVQYLFRINKGIVDINQSINEYMPEDDRAIPFSNMIYIGDGLTDVPCMTVTKNNGGHAVAVHKPGNTKSLSVCRKLAQGNRIDYFAPADYSQGTILEKRVLLLLDSIVSNIMVEKEKFAFRNEMNNE</sequence>
<dbReference type="InterPro" id="IPR036412">
    <property type="entry name" value="HAD-like_sf"/>
</dbReference>
<proteinExistence type="predicted"/>